<gene>
    <name evidence="1" type="ORF">CEXT_313681</name>
</gene>
<accession>A0AAV4N2X6</accession>
<evidence type="ECO:0000313" key="1">
    <source>
        <dbReference type="EMBL" id="GIX78011.1"/>
    </source>
</evidence>
<dbReference type="AlphaFoldDB" id="A0AAV4N2X6"/>
<comment type="caution">
    <text evidence="1">The sequence shown here is derived from an EMBL/GenBank/DDBJ whole genome shotgun (WGS) entry which is preliminary data.</text>
</comment>
<dbReference type="Proteomes" id="UP001054945">
    <property type="component" value="Unassembled WGS sequence"/>
</dbReference>
<reference evidence="1 2" key="1">
    <citation type="submission" date="2021-06" db="EMBL/GenBank/DDBJ databases">
        <title>Caerostris extrusa draft genome.</title>
        <authorList>
            <person name="Kono N."/>
            <person name="Arakawa K."/>
        </authorList>
    </citation>
    <scope>NUCLEOTIDE SEQUENCE [LARGE SCALE GENOMIC DNA]</scope>
</reference>
<organism evidence="1 2">
    <name type="scientific">Caerostris extrusa</name>
    <name type="common">Bark spider</name>
    <name type="synonym">Caerostris bankana</name>
    <dbReference type="NCBI Taxonomy" id="172846"/>
    <lineage>
        <taxon>Eukaryota</taxon>
        <taxon>Metazoa</taxon>
        <taxon>Ecdysozoa</taxon>
        <taxon>Arthropoda</taxon>
        <taxon>Chelicerata</taxon>
        <taxon>Arachnida</taxon>
        <taxon>Araneae</taxon>
        <taxon>Araneomorphae</taxon>
        <taxon>Entelegynae</taxon>
        <taxon>Araneoidea</taxon>
        <taxon>Araneidae</taxon>
        <taxon>Caerostris</taxon>
    </lineage>
</organism>
<dbReference type="EMBL" id="BPLR01020372">
    <property type="protein sequence ID" value="GIX78011.1"/>
    <property type="molecule type" value="Genomic_DNA"/>
</dbReference>
<proteinExistence type="predicted"/>
<keyword evidence="2" id="KW-1185">Reference proteome</keyword>
<protein>
    <submittedName>
        <fullName evidence="1">Uncharacterized protein</fullName>
    </submittedName>
</protein>
<name>A0AAV4N2X6_CAEEX</name>
<evidence type="ECO:0000313" key="2">
    <source>
        <dbReference type="Proteomes" id="UP001054945"/>
    </source>
</evidence>
<sequence length="103" mass="11395">MGVLNCFQTFCRDSLTPRMISDARSSVSEASQLTQYFSQKTTLLIHRIYYGSASGFHKASLPAHMWCNGTQAMRVLSIAVNLMLACHGSCHGLGDPHVQPDYE</sequence>